<feature type="domain" description="Glycosyltransferase subfamily 4-like N-terminal" evidence="2">
    <location>
        <begin position="58"/>
        <end position="185"/>
    </location>
</feature>
<evidence type="ECO:0000313" key="3">
    <source>
        <dbReference type="EMBL" id="MUL39033.1"/>
    </source>
</evidence>
<name>A0A6N8G134_9CHRO</name>
<keyword evidence="4" id="KW-1185">Reference proteome</keyword>
<dbReference type="Pfam" id="PF13439">
    <property type="entry name" value="Glyco_transf_4"/>
    <property type="match status" value="1"/>
</dbReference>
<dbReference type="AlphaFoldDB" id="A0A6N8G134"/>
<accession>A0A6N8G134</accession>
<evidence type="ECO:0000259" key="1">
    <source>
        <dbReference type="Pfam" id="PF00534"/>
    </source>
</evidence>
<evidence type="ECO:0000259" key="2">
    <source>
        <dbReference type="Pfam" id="PF13439"/>
    </source>
</evidence>
<feature type="domain" description="Glycosyl transferase family 1" evidence="1">
    <location>
        <begin position="186"/>
        <end position="354"/>
    </location>
</feature>
<organism evidence="3 4">
    <name type="scientific">Gloeocapsopsis dulcis AAB1 = 1H9</name>
    <dbReference type="NCBI Taxonomy" id="1433147"/>
    <lineage>
        <taxon>Bacteria</taxon>
        <taxon>Bacillati</taxon>
        <taxon>Cyanobacteriota</taxon>
        <taxon>Cyanophyceae</taxon>
        <taxon>Oscillatoriophycideae</taxon>
        <taxon>Chroococcales</taxon>
        <taxon>Chroococcaceae</taxon>
        <taxon>Gloeocapsopsis</taxon>
        <taxon>Gloeocapsopsis dulcis</taxon>
    </lineage>
</organism>
<sequence length="383" mass="43579">MLSDKPTVLIYRDWLLPPSETFVLAQAEALERFTPYYLGSRLIKEGLRTPKDRTLLLNEGSPLGWIREACFKIAGFAPGLVAPAQKLNPKLIHAHFGIGGSLALPLKRYLQIPLIVTYHGYEEMIADEIAQKSYFSYRQYMQRREILKQETHLFLTVSQQSKEHLLQQGFPEDKIVVHYTGIDTEIFQPDSSIEREPIVLFVARLVEKKGCEYLIWAMSKVQAIYPEIELVIIGDGDLRPSLEELAKVSLQKCRFLGTQPPEVVRTWMNRAKIFCVPSITATSGEAEGFGMVFAEAQAMGLPVVSFASGAIPEAVAHEEVGFLATERDWEELAKYILLLAKDQSLWHRFSTFGPQRVHKLFNVRKQARLLENIYEQVLNGNKR</sequence>
<dbReference type="PANTHER" id="PTHR45947">
    <property type="entry name" value="SULFOQUINOVOSYL TRANSFERASE SQD2"/>
    <property type="match status" value="1"/>
</dbReference>
<reference evidence="3 4" key="1">
    <citation type="journal article" date="2019" name="Front. Microbiol.">
        <title>Genomic Features for Desiccation Tolerance and Sugar Biosynthesis in the Extremophile Gloeocapsopsis sp. UTEX B3054.</title>
        <authorList>
            <person name="Urrejola C."/>
            <person name="Alcorta J."/>
            <person name="Salas L."/>
            <person name="Vasquez M."/>
            <person name="Polz M.F."/>
            <person name="Vicuna R."/>
            <person name="Diez B."/>
        </authorList>
    </citation>
    <scope>NUCLEOTIDE SEQUENCE [LARGE SCALE GENOMIC DNA]</scope>
    <source>
        <strain evidence="3 4">1H9</strain>
    </source>
</reference>
<evidence type="ECO:0000313" key="4">
    <source>
        <dbReference type="Proteomes" id="UP000441797"/>
    </source>
</evidence>
<dbReference type="PANTHER" id="PTHR45947:SF14">
    <property type="entry name" value="SLL1723 PROTEIN"/>
    <property type="match status" value="1"/>
</dbReference>
<dbReference type="InterPro" id="IPR001296">
    <property type="entry name" value="Glyco_trans_1"/>
</dbReference>
<comment type="caution">
    <text evidence="3">The sequence shown here is derived from an EMBL/GenBank/DDBJ whole genome shotgun (WGS) entry which is preliminary data.</text>
</comment>
<keyword evidence="3" id="KW-0808">Transferase</keyword>
<dbReference type="InterPro" id="IPR050194">
    <property type="entry name" value="Glycosyltransferase_grp1"/>
</dbReference>
<dbReference type="GO" id="GO:0016757">
    <property type="term" value="F:glycosyltransferase activity"/>
    <property type="evidence" value="ECO:0007669"/>
    <property type="project" value="InterPro"/>
</dbReference>
<dbReference type="Pfam" id="PF00534">
    <property type="entry name" value="Glycos_transf_1"/>
    <property type="match status" value="1"/>
</dbReference>
<dbReference type="Gene3D" id="3.40.50.2000">
    <property type="entry name" value="Glycogen Phosphorylase B"/>
    <property type="match status" value="2"/>
</dbReference>
<gene>
    <name evidence="3" type="ORF">BWI75_22690</name>
</gene>
<dbReference type="RefSeq" id="WP_105220005.1">
    <property type="nucleotide sequence ID" value="NZ_CAWNSU010000053.1"/>
</dbReference>
<dbReference type="InterPro" id="IPR028098">
    <property type="entry name" value="Glyco_trans_4-like_N"/>
</dbReference>
<protein>
    <submittedName>
        <fullName evidence="3">Glycosyl transferase</fullName>
    </submittedName>
</protein>
<dbReference type="EMBL" id="NAPY01000057">
    <property type="protein sequence ID" value="MUL39033.1"/>
    <property type="molecule type" value="Genomic_DNA"/>
</dbReference>
<proteinExistence type="predicted"/>
<dbReference type="SUPFAM" id="SSF53756">
    <property type="entry name" value="UDP-Glycosyltransferase/glycogen phosphorylase"/>
    <property type="match status" value="1"/>
</dbReference>
<dbReference type="Proteomes" id="UP000441797">
    <property type="component" value="Unassembled WGS sequence"/>
</dbReference>
<dbReference type="OrthoDB" id="73743at2"/>